<keyword evidence="10" id="KW-1133">Transmembrane helix</keyword>
<dbReference type="CDD" id="cd00082">
    <property type="entry name" value="HisKA"/>
    <property type="match status" value="1"/>
</dbReference>
<gene>
    <name evidence="13" type="ORF">JFN88_13255</name>
</gene>
<dbReference type="Gene3D" id="2.60.120.260">
    <property type="entry name" value="Galactose-binding domain-like"/>
    <property type="match status" value="1"/>
</dbReference>
<comment type="caution">
    <text evidence="13">The sequence shown here is derived from an EMBL/GenBank/DDBJ whole genome shotgun (WGS) entry which is preliminary data.</text>
</comment>
<dbReference type="Gene3D" id="1.10.287.130">
    <property type="match status" value="1"/>
</dbReference>
<dbReference type="AlphaFoldDB" id="A0A934IZS9"/>
<dbReference type="Gene3D" id="3.30.565.10">
    <property type="entry name" value="Histidine kinase-like ATPase, C-terminal domain"/>
    <property type="match status" value="2"/>
</dbReference>
<dbReference type="SMART" id="SM00387">
    <property type="entry name" value="HATPase_c"/>
    <property type="match status" value="2"/>
</dbReference>
<keyword evidence="5" id="KW-0547">Nucleotide-binding</keyword>
<evidence type="ECO:0000256" key="5">
    <source>
        <dbReference type="ARBA" id="ARBA00022741"/>
    </source>
</evidence>
<dbReference type="Proteomes" id="UP000640274">
    <property type="component" value="Unassembled WGS sequence"/>
</dbReference>
<dbReference type="PANTHER" id="PTHR34220:SF7">
    <property type="entry name" value="SENSOR HISTIDINE KINASE YPDA"/>
    <property type="match status" value="1"/>
</dbReference>
<keyword evidence="8" id="KW-0902">Two-component regulatory system</keyword>
<evidence type="ECO:0000256" key="10">
    <source>
        <dbReference type="SAM" id="Phobius"/>
    </source>
</evidence>
<dbReference type="GO" id="GO:0000155">
    <property type="term" value="F:phosphorelay sensor kinase activity"/>
    <property type="evidence" value="ECO:0007669"/>
    <property type="project" value="InterPro"/>
</dbReference>
<feature type="transmembrane region" description="Helical" evidence="10">
    <location>
        <begin position="273"/>
        <end position="296"/>
    </location>
</feature>
<feature type="domain" description="Histidine kinase" evidence="11">
    <location>
        <begin position="913"/>
        <end position="1008"/>
    </location>
</feature>
<evidence type="ECO:0000256" key="8">
    <source>
        <dbReference type="ARBA" id="ARBA00023012"/>
    </source>
</evidence>
<feature type="transmembrane region" description="Helical" evidence="10">
    <location>
        <begin position="332"/>
        <end position="353"/>
    </location>
</feature>
<dbReference type="InterPro" id="IPR036890">
    <property type="entry name" value="HATPase_C_sf"/>
</dbReference>
<dbReference type="InterPro" id="IPR003594">
    <property type="entry name" value="HATPase_dom"/>
</dbReference>
<dbReference type="SUPFAM" id="SSF49785">
    <property type="entry name" value="Galactose-binding domain-like"/>
    <property type="match status" value="1"/>
</dbReference>
<evidence type="ECO:0000256" key="6">
    <source>
        <dbReference type="ARBA" id="ARBA00022777"/>
    </source>
</evidence>
<dbReference type="SUPFAM" id="SSF55874">
    <property type="entry name" value="ATPase domain of HSP90 chaperone/DNA topoisomerase II/histidine kinase"/>
    <property type="match status" value="2"/>
</dbReference>
<dbReference type="Pfam" id="PF00512">
    <property type="entry name" value="HisKA"/>
    <property type="match status" value="1"/>
</dbReference>
<keyword evidence="4" id="KW-0808">Transferase</keyword>
<evidence type="ECO:0000259" key="12">
    <source>
        <dbReference type="PROSITE" id="PS50110"/>
    </source>
</evidence>
<keyword evidence="3 9" id="KW-0597">Phosphoprotein</keyword>
<dbReference type="InterPro" id="IPR036097">
    <property type="entry name" value="HisK_dim/P_sf"/>
</dbReference>
<dbReference type="Pfam" id="PF00072">
    <property type="entry name" value="Response_reg"/>
    <property type="match status" value="1"/>
</dbReference>
<evidence type="ECO:0000256" key="7">
    <source>
        <dbReference type="ARBA" id="ARBA00022840"/>
    </source>
</evidence>
<dbReference type="SUPFAM" id="SSF52172">
    <property type="entry name" value="CheY-like"/>
    <property type="match status" value="1"/>
</dbReference>
<comment type="catalytic activity">
    <reaction evidence="1">
        <text>ATP + protein L-histidine = ADP + protein N-phospho-L-histidine.</text>
        <dbReference type="EC" id="2.7.13.3"/>
    </reaction>
</comment>
<evidence type="ECO:0000256" key="9">
    <source>
        <dbReference type="PROSITE-ProRule" id="PRU00169"/>
    </source>
</evidence>
<dbReference type="SMART" id="SM00448">
    <property type="entry name" value="REC"/>
    <property type="match status" value="1"/>
</dbReference>
<feature type="transmembrane region" description="Helical" evidence="10">
    <location>
        <begin position="212"/>
        <end position="230"/>
    </location>
</feature>
<dbReference type="Pfam" id="PF02518">
    <property type="entry name" value="HATPase_c"/>
    <property type="match status" value="1"/>
</dbReference>
<evidence type="ECO:0000313" key="13">
    <source>
        <dbReference type="EMBL" id="MBJ6362237.1"/>
    </source>
</evidence>
<dbReference type="InterPro" id="IPR005467">
    <property type="entry name" value="His_kinase_dom"/>
</dbReference>
<dbReference type="SMART" id="SM00388">
    <property type="entry name" value="HisKA"/>
    <property type="match status" value="1"/>
</dbReference>
<dbReference type="InterPro" id="IPR001789">
    <property type="entry name" value="Sig_transdc_resp-reg_receiver"/>
</dbReference>
<feature type="modified residue" description="4-aspartylphosphate" evidence="9">
    <location>
        <position position="731"/>
    </location>
</feature>
<dbReference type="GO" id="GO:0005524">
    <property type="term" value="F:ATP binding"/>
    <property type="evidence" value="ECO:0007669"/>
    <property type="project" value="UniProtKB-KW"/>
</dbReference>
<proteinExistence type="predicted"/>
<feature type="domain" description="Response regulatory" evidence="12">
    <location>
        <begin position="681"/>
        <end position="798"/>
    </location>
</feature>
<evidence type="ECO:0000256" key="4">
    <source>
        <dbReference type="ARBA" id="ARBA00022679"/>
    </source>
</evidence>
<dbReference type="InterPro" id="IPR010559">
    <property type="entry name" value="Sig_transdc_His_kin_internal"/>
</dbReference>
<evidence type="ECO:0000256" key="3">
    <source>
        <dbReference type="ARBA" id="ARBA00022553"/>
    </source>
</evidence>
<dbReference type="Gene3D" id="3.40.50.2300">
    <property type="match status" value="1"/>
</dbReference>
<feature type="transmembrane region" description="Helical" evidence="10">
    <location>
        <begin position="303"/>
        <end position="326"/>
    </location>
</feature>
<dbReference type="InterPro" id="IPR008979">
    <property type="entry name" value="Galactose-bd-like_sf"/>
</dbReference>
<keyword evidence="6 13" id="KW-0418">Kinase</keyword>
<keyword evidence="14" id="KW-1185">Reference proteome</keyword>
<evidence type="ECO:0000313" key="14">
    <source>
        <dbReference type="Proteomes" id="UP000640274"/>
    </source>
</evidence>
<keyword evidence="10" id="KW-0472">Membrane</keyword>
<dbReference type="InterPro" id="IPR011006">
    <property type="entry name" value="CheY-like_superfamily"/>
</dbReference>
<accession>A0A934IZS9</accession>
<evidence type="ECO:0000259" key="11">
    <source>
        <dbReference type="PROSITE" id="PS50109"/>
    </source>
</evidence>
<feature type="transmembrane region" description="Helical" evidence="10">
    <location>
        <begin position="237"/>
        <end position="253"/>
    </location>
</feature>
<keyword evidence="10" id="KW-0812">Transmembrane</keyword>
<feature type="domain" description="Histidine kinase" evidence="11">
    <location>
        <begin position="441"/>
        <end position="648"/>
    </location>
</feature>
<dbReference type="EMBL" id="JAELUP010000065">
    <property type="protein sequence ID" value="MBJ6362237.1"/>
    <property type="molecule type" value="Genomic_DNA"/>
</dbReference>
<dbReference type="PROSITE" id="PS50110">
    <property type="entry name" value="RESPONSE_REGULATORY"/>
    <property type="match status" value="1"/>
</dbReference>
<dbReference type="InterPro" id="IPR003661">
    <property type="entry name" value="HisK_dim/P_dom"/>
</dbReference>
<keyword evidence="7" id="KW-0067">ATP-binding</keyword>
<reference evidence="13" key="1">
    <citation type="submission" date="2020-12" db="EMBL/GenBank/DDBJ databases">
        <authorList>
            <person name="Huq M.A."/>
        </authorList>
    </citation>
    <scope>NUCLEOTIDE SEQUENCE</scope>
    <source>
        <strain evidence="13">MAHUQ-46</strain>
    </source>
</reference>
<dbReference type="GO" id="GO:0016020">
    <property type="term" value="C:membrane"/>
    <property type="evidence" value="ECO:0007669"/>
    <property type="project" value="InterPro"/>
</dbReference>
<organism evidence="13 14">
    <name type="scientific">Paenibacillus roseus</name>
    <dbReference type="NCBI Taxonomy" id="2798579"/>
    <lineage>
        <taxon>Bacteria</taxon>
        <taxon>Bacillati</taxon>
        <taxon>Bacillota</taxon>
        <taxon>Bacilli</taxon>
        <taxon>Bacillales</taxon>
        <taxon>Paenibacillaceae</taxon>
        <taxon>Paenibacillus</taxon>
    </lineage>
</organism>
<name>A0A934IZS9_9BACL</name>
<dbReference type="InterPro" id="IPR004358">
    <property type="entry name" value="Sig_transdc_His_kin-like_C"/>
</dbReference>
<dbReference type="EC" id="2.7.13.3" evidence="2"/>
<evidence type="ECO:0000256" key="2">
    <source>
        <dbReference type="ARBA" id="ARBA00012438"/>
    </source>
</evidence>
<dbReference type="PRINTS" id="PR00344">
    <property type="entry name" value="BCTRLSENSOR"/>
</dbReference>
<dbReference type="SUPFAM" id="SSF47384">
    <property type="entry name" value="Homodimeric domain of signal transducing histidine kinase"/>
    <property type="match status" value="1"/>
</dbReference>
<dbReference type="InterPro" id="IPR050640">
    <property type="entry name" value="Bact_2-comp_sensor_kinase"/>
</dbReference>
<feature type="transmembrane region" description="Helical" evidence="10">
    <location>
        <begin position="390"/>
        <end position="411"/>
    </location>
</feature>
<evidence type="ECO:0000256" key="1">
    <source>
        <dbReference type="ARBA" id="ARBA00000085"/>
    </source>
</evidence>
<protein>
    <recommendedName>
        <fullName evidence="2">histidine kinase</fullName>
        <ecNumber evidence="2">2.7.13.3</ecNumber>
    </recommendedName>
</protein>
<feature type="transmembrane region" description="Helical" evidence="10">
    <location>
        <begin position="365"/>
        <end position="384"/>
    </location>
</feature>
<sequence>MGRILKDKFLLSLLVLTLLLAIGIWLSVVQKQTGPEIKVGVLDLQGWDPAAQAVFDLDGEWEFYPQQLISPEQMPEKLKGRQYIKVPGNWNGVRAGDDQIMKGYGFGTYRLLIRHAPKDQLLGLYKEYVRFSDRLYINGKLMGESGSPGVSRSSYEPRNVPYTAFFHAEDEVELLLQVANFDYKAGGIHSSLQFGLGHAIAIEKKLQNGLELMGAMILLFFALLYTWLYVGFQRNRLFLLFGAFFFCFALSVLTNGDRLFLQLFPNVSFELAFKIKCIAVYSTPALHFYITWLIMGKRGVHKLFLFAAIVLAIYCALIFILPFHMYSSLQGAFYLFQNLIYAIIIGVLLVSYVKGRYGMLNKRQFQFYLYAAWFLLYTGVITILNNWNAISMVLSQLTVLMFVLSICMMMLHHYVGTYTSMKALTRQLQVADRMKDEFLLLTSHELNTPLHGIIHLSQSMLKVPVSKAAESSIKERLQLIRNTAFRMSNMVGNIIDAARIKEGQLETSIKRVDLLTCISLVIEGFGFLAKGKNTLLIQRIKPDARYVLADENRLMQVLYSALSYSLRHVQNGEVMIASCNQDELTLISITLTGQSAEGSGHEAEGDIYKEGAFATSLSIVYELVALMAGKLDIDDDKGQITIVLPSAAADVVPAVDGVTHVNDSREQKYPDTVRDVQESPKILIASADPVNVEYLFGMLTNEGFRVEYTGTGKDTYKMVTRLDRPDLILLDVMLPSENGYELCRQIREIFTQVELPILFIMARSTPADIEAAIAAGGSDFIARPLDAGEIRVRIHTLLSMKRLVKEAAVNEMAFLRSQIKPHFLYNALGTIMSLCYTDGVRAGELLGIFSRYLRIIFHMDNTEETVPLRKEMELIQAYINIEKERFGSRIKFEYDVDEQLYGCQIIPLTIEPLVENAIRHGVSRKVSGGTVKLIIRKENEYMQVIVEDDGAGMLPEQVQSILNREGHGQGVGFQNIMRRVSYLSGKQPAVESEPGIGTKVTIWLPLSY</sequence>
<dbReference type="PANTHER" id="PTHR34220">
    <property type="entry name" value="SENSOR HISTIDINE KINASE YPDA"/>
    <property type="match status" value="1"/>
</dbReference>
<dbReference type="Pfam" id="PF06580">
    <property type="entry name" value="His_kinase"/>
    <property type="match status" value="1"/>
</dbReference>
<dbReference type="PROSITE" id="PS50109">
    <property type="entry name" value="HIS_KIN"/>
    <property type="match status" value="2"/>
</dbReference>
<dbReference type="RefSeq" id="WP_199019765.1">
    <property type="nucleotide sequence ID" value="NZ_JAELUP010000065.1"/>
</dbReference>